<evidence type="ECO:0000256" key="1">
    <source>
        <dbReference type="PROSITE-ProRule" id="PRU00175"/>
    </source>
</evidence>
<dbReference type="InterPro" id="IPR001841">
    <property type="entry name" value="Znf_RING"/>
</dbReference>
<reference evidence="4 5" key="1">
    <citation type="journal article" date="2023" name="Hortic Res">
        <title>Pangenome of water caltrop reveals structural variations and asymmetric subgenome divergence after allopolyploidization.</title>
        <authorList>
            <person name="Zhang X."/>
            <person name="Chen Y."/>
            <person name="Wang L."/>
            <person name="Yuan Y."/>
            <person name="Fang M."/>
            <person name="Shi L."/>
            <person name="Lu R."/>
            <person name="Comes H.P."/>
            <person name="Ma Y."/>
            <person name="Chen Y."/>
            <person name="Huang G."/>
            <person name="Zhou Y."/>
            <person name="Zheng Z."/>
            <person name="Qiu Y."/>
        </authorList>
    </citation>
    <scope>NUCLEOTIDE SEQUENCE [LARGE SCALE GENOMIC DNA]</scope>
    <source>
        <tissue evidence="4">Roots</tissue>
    </source>
</reference>
<dbReference type="Gene3D" id="3.30.40.10">
    <property type="entry name" value="Zinc/RING finger domain, C3HC4 (zinc finger)"/>
    <property type="match status" value="1"/>
</dbReference>
<evidence type="ECO:0000313" key="5">
    <source>
        <dbReference type="Proteomes" id="UP001345219"/>
    </source>
</evidence>
<feature type="domain" description="RING-type" evidence="3">
    <location>
        <begin position="192"/>
        <end position="233"/>
    </location>
</feature>
<keyword evidence="1" id="KW-0863">Zinc-finger</keyword>
<evidence type="ECO:0000313" key="4">
    <source>
        <dbReference type="EMBL" id="KAK4770165.1"/>
    </source>
</evidence>
<dbReference type="PROSITE" id="PS50089">
    <property type="entry name" value="ZF_RING_2"/>
    <property type="match status" value="1"/>
</dbReference>
<dbReference type="SMART" id="SM00184">
    <property type="entry name" value="RING"/>
    <property type="match status" value="1"/>
</dbReference>
<sequence>MSGGGWDHYYIPRIDEWPEAPWRFGSYSPTPARTGHSLSRGVALAPRSLSFNTIPSDSGGGGLPGPSWAAEAVALTGAYGFAGSHNLLAQVSQFVVGDVESPRWSRVAVLDSPSPRPAFQLGSPVQVQREGDSRLTPDEQKSALKKLKKEIYNPKPKRFATRVSLYYREQARNNGASQVTRNVQEDEDGKRCAICLEDFEPKEEVRVTPCDHMFHEDCILPWVKSQGQCPICRSVLCDRLTQSQSLYNNNNNIDARIWPGNLLPEGIAG</sequence>
<dbReference type="PANTHER" id="PTHR22765">
    <property type="entry name" value="RING FINGER AND PROTEASE ASSOCIATED DOMAIN-CONTAINING"/>
    <property type="match status" value="1"/>
</dbReference>
<dbReference type="AlphaFoldDB" id="A0AAN7QNK2"/>
<feature type="region of interest" description="Disordered" evidence="2">
    <location>
        <begin position="115"/>
        <end position="137"/>
    </location>
</feature>
<dbReference type="EMBL" id="JAXIOK010000005">
    <property type="protein sequence ID" value="KAK4770165.1"/>
    <property type="molecule type" value="Genomic_DNA"/>
</dbReference>
<keyword evidence="1" id="KW-0862">Zinc</keyword>
<dbReference type="Proteomes" id="UP001345219">
    <property type="component" value="Chromosome 24"/>
</dbReference>
<dbReference type="PANTHER" id="PTHR22765:SF348">
    <property type="entry name" value="OS09G0446275 PROTEIN"/>
    <property type="match status" value="1"/>
</dbReference>
<keyword evidence="1" id="KW-0479">Metal-binding</keyword>
<protein>
    <recommendedName>
        <fullName evidence="3">RING-type domain-containing protein</fullName>
    </recommendedName>
</protein>
<dbReference type="InterPro" id="IPR051826">
    <property type="entry name" value="E3_ubiquitin-ligase_domain"/>
</dbReference>
<dbReference type="GO" id="GO:0008270">
    <property type="term" value="F:zinc ion binding"/>
    <property type="evidence" value="ECO:0007669"/>
    <property type="project" value="UniProtKB-KW"/>
</dbReference>
<dbReference type="GO" id="GO:0006511">
    <property type="term" value="P:ubiquitin-dependent protein catabolic process"/>
    <property type="evidence" value="ECO:0007669"/>
    <property type="project" value="TreeGrafter"/>
</dbReference>
<keyword evidence="5" id="KW-1185">Reference proteome</keyword>
<dbReference type="GO" id="GO:0061630">
    <property type="term" value="F:ubiquitin protein ligase activity"/>
    <property type="evidence" value="ECO:0007669"/>
    <property type="project" value="TreeGrafter"/>
</dbReference>
<name>A0AAN7QNK2_9MYRT</name>
<dbReference type="Pfam" id="PF13639">
    <property type="entry name" value="zf-RING_2"/>
    <property type="match status" value="1"/>
</dbReference>
<organism evidence="4 5">
    <name type="scientific">Trapa incisa</name>
    <dbReference type="NCBI Taxonomy" id="236973"/>
    <lineage>
        <taxon>Eukaryota</taxon>
        <taxon>Viridiplantae</taxon>
        <taxon>Streptophyta</taxon>
        <taxon>Embryophyta</taxon>
        <taxon>Tracheophyta</taxon>
        <taxon>Spermatophyta</taxon>
        <taxon>Magnoliopsida</taxon>
        <taxon>eudicotyledons</taxon>
        <taxon>Gunneridae</taxon>
        <taxon>Pentapetalae</taxon>
        <taxon>rosids</taxon>
        <taxon>malvids</taxon>
        <taxon>Myrtales</taxon>
        <taxon>Lythraceae</taxon>
        <taxon>Trapa</taxon>
    </lineage>
</organism>
<gene>
    <name evidence="4" type="ORF">SAY87_030697</name>
</gene>
<evidence type="ECO:0000259" key="3">
    <source>
        <dbReference type="PROSITE" id="PS50089"/>
    </source>
</evidence>
<dbReference type="InterPro" id="IPR013083">
    <property type="entry name" value="Znf_RING/FYVE/PHD"/>
</dbReference>
<accession>A0AAN7QNK2</accession>
<evidence type="ECO:0000256" key="2">
    <source>
        <dbReference type="SAM" id="MobiDB-lite"/>
    </source>
</evidence>
<proteinExistence type="predicted"/>
<dbReference type="FunFam" id="3.30.40.10:FF:000468">
    <property type="entry name" value="RING/U-box superfamily protein"/>
    <property type="match status" value="1"/>
</dbReference>
<comment type="caution">
    <text evidence="4">The sequence shown here is derived from an EMBL/GenBank/DDBJ whole genome shotgun (WGS) entry which is preliminary data.</text>
</comment>
<dbReference type="SUPFAM" id="SSF57850">
    <property type="entry name" value="RING/U-box"/>
    <property type="match status" value="1"/>
</dbReference>